<dbReference type="CDD" id="cd07377">
    <property type="entry name" value="WHTH_GntR"/>
    <property type="match status" value="1"/>
</dbReference>
<dbReference type="PANTHER" id="PTHR43537:SF24">
    <property type="entry name" value="GLUCONATE OPERON TRANSCRIPTIONAL REPRESSOR"/>
    <property type="match status" value="1"/>
</dbReference>
<keyword evidence="3" id="KW-0804">Transcription</keyword>
<dbReference type="InterPro" id="IPR000524">
    <property type="entry name" value="Tscrpt_reg_HTH_GntR"/>
</dbReference>
<organism evidence="5 6">
    <name type="scientific">Wenjunlia vitaminophila</name>
    <name type="common">Streptomyces vitaminophilus</name>
    <dbReference type="NCBI Taxonomy" id="76728"/>
    <lineage>
        <taxon>Bacteria</taxon>
        <taxon>Bacillati</taxon>
        <taxon>Actinomycetota</taxon>
        <taxon>Actinomycetes</taxon>
        <taxon>Kitasatosporales</taxon>
        <taxon>Streptomycetaceae</taxon>
        <taxon>Wenjunlia</taxon>
    </lineage>
</organism>
<dbReference type="SMART" id="SM00895">
    <property type="entry name" value="FCD"/>
    <property type="match status" value="1"/>
</dbReference>
<dbReference type="GO" id="GO:0003700">
    <property type="term" value="F:DNA-binding transcription factor activity"/>
    <property type="evidence" value="ECO:0007669"/>
    <property type="project" value="InterPro"/>
</dbReference>
<dbReference type="Pfam" id="PF00392">
    <property type="entry name" value="GntR"/>
    <property type="match status" value="1"/>
</dbReference>
<dbReference type="SUPFAM" id="SSF46785">
    <property type="entry name" value="Winged helix' DNA-binding domain"/>
    <property type="match status" value="1"/>
</dbReference>
<dbReference type="PANTHER" id="PTHR43537">
    <property type="entry name" value="TRANSCRIPTIONAL REGULATOR, GNTR FAMILY"/>
    <property type="match status" value="1"/>
</dbReference>
<protein>
    <recommendedName>
        <fullName evidence="4">HTH gntR-type domain-containing protein</fullName>
    </recommendedName>
</protein>
<dbReference type="PRINTS" id="PR00035">
    <property type="entry name" value="HTHGNTR"/>
</dbReference>
<dbReference type="PROSITE" id="PS50949">
    <property type="entry name" value="HTH_GNTR"/>
    <property type="match status" value="1"/>
</dbReference>
<dbReference type="EMBL" id="LLZU01000039">
    <property type="protein sequence ID" value="KRV46576.1"/>
    <property type="molecule type" value="Genomic_DNA"/>
</dbReference>
<dbReference type="InterPro" id="IPR036390">
    <property type="entry name" value="WH_DNA-bd_sf"/>
</dbReference>
<name>A0A0T6LKH3_WENVI</name>
<dbReference type="RefSeq" id="WP_018385692.1">
    <property type="nucleotide sequence ID" value="NZ_LLZU01000039.1"/>
</dbReference>
<dbReference type="InterPro" id="IPR011711">
    <property type="entry name" value="GntR_C"/>
</dbReference>
<keyword evidence="6" id="KW-1185">Reference proteome</keyword>
<dbReference type="InterPro" id="IPR036388">
    <property type="entry name" value="WH-like_DNA-bd_sf"/>
</dbReference>
<dbReference type="Proteomes" id="UP000050867">
    <property type="component" value="Unassembled WGS sequence"/>
</dbReference>
<keyword evidence="2" id="KW-0238">DNA-binding</keyword>
<evidence type="ECO:0000259" key="4">
    <source>
        <dbReference type="PROSITE" id="PS50949"/>
    </source>
</evidence>
<dbReference type="STRING" id="76728.AQ490_11900"/>
<dbReference type="Gene3D" id="1.20.120.530">
    <property type="entry name" value="GntR ligand-binding domain-like"/>
    <property type="match status" value="1"/>
</dbReference>
<accession>A0A0T6LKH3</accession>
<comment type="caution">
    <text evidence="5">The sequence shown here is derived from an EMBL/GenBank/DDBJ whole genome shotgun (WGS) entry which is preliminary data.</text>
</comment>
<dbReference type="SUPFAM" id="SSF48008">
    <property type="entry name" value="GntR ligand-binding domain-like"/>
    <property type="match status" value="1"/>
</dbReference>
<evidence type="ECO:0000256" key="3">
    <source>
        <dbReference type="ARBA" id="ARBA00023163"/>
    </source>
</evidence>
<gene>
    <name evidence="5" type="ORF">AQ490_11900</name>
</gene>
<dbReference type="GO" id="GO:0003677">
    <property type="term" value="F:DNA binding"/>
    <property type="evidence" value="ECO:0007669"/>
    <property type="project" value="UniProtKB-KW"/>
</dbReference>
<evidence type="ECO:0000256" key="1">
    <source>
        <dbReference type="ARBA" id="ARBA00023015"/>
    </source>
</evidence>
<dbReference type="SMART" id="SM00345">
    <property type="entry name" value="HTH_GNTR"/>
    <property type="match status" value="1"/>
</dbReference>
<dbReference type="Pfam" id="PF07729">
    <property type="entry name" value="FCD"/>
    <property type="match status" value="1"/>
</dbReference>
<dbReference type="AlphaFoldDB" id="A0A0T6LKH3"/>
<dbReference type="InterPro" id="IPR008920">
    <property type="entry name" value="TF_FadR/GntR_C"/>
</dbReference>
<dbReference type="eggNOG" id="COG1802">
    <property type="taxonomic scope" value="Bacteria"/>
</dbReference>
<sequence length="218" mass="24534">MSISVRLLRQDVRQEIVNRLLRGDYPMGTRINETRLAADLGVSRTPLREALFGLAREGLLEERPNRGFWLSPLTVQEVSETYPMISALEQLALRLSDVERLKDVASSLAKHAADIGETEDPVVAQAIDDEWHARLLNACPNQRLQRQIEELKTVVHRYEHAYLSEPQAVTESARQHLCIAEALAAGDIDRACRELDENWTTGMHKLIARVESGSSSQT</sequence>
<keyword evidence="1" id="KW-0805">Transcription regulation</keyword>
<feature type="domain" description="HTH gntR-type" evidence="4">
    <location>
        <begin position="6"/>
        <end position="73"/>
    </location>
</feature>
<proteinExistence type="predicted"/>
<dbReference type="Gene3D" id="1.10.10.10">
    <property type="entry name" value="Winged helix-like DNA-binding domain superfamily/Winged helix DNA-binding domain"/>
    <property type="match status" value="1"/>
</dbReference>
<evidence type="ECO:0000256" key="2">
    <source>
        <dbReference type="ARBA" id="ARBA00023125"/>
    </source>
</evidence>
<reference evidence="5 6" key="1">
    <citation type="submission" date="2015-10" db="EMBL/GenBank/DDBJ databases">
        <title>Draft genome sequence of pyrrolomycin-producing Streptomyces vitaminophilus.</title>
        <authorList>
            <person name="Graham D.E."/>
            <person name="Mahan K.M."/>
            <person name="Klingeman D.M."/>
            <person name="Hettich R.L."/>
            <person name="Parry R.J."/>
        </authorList>
    </citation>
    <scope>NUCLEOTIDE SEQUENCE [LARGE SCALE GENOMIC DNA]</scope>
    <source>
        <strain evidence="5 6">ATCC 31673</strain>
    </source>
</reference>
<evidence type="ECO:0000313" key="5">
    <source>
        <dbReference type="EMBL" id="KRV46576.1"/>
    </source>
</evidence>
<evidence type="ECO:0000313" key="6">
    <source>
        <dbReference type="Proteomes" id="UP000050867"/>
    </source>
</evidence>